<dbReference type="CDD" id="cd21699">
    <property type="entry name" value="JMTM_APP_like"/>
    <property type="match status" value="1"/>
</dbReference>
<dbReference type="PANTHER" id="PTHR47966:SF51">
    <property type="entry name" value="BETA-SITE APP-CLEAVING ENZYME, ISOFORM A-RELATED"/>
    <property type="match status" value="1"/>
</dbReference>
<comment type="caution">
    <text evidence="5">The sequence shown here is derived from an EMBL/GenBank/DDBJ whole genome shotgun (WGS) entry which is preliminary data.</text>
</comment>
<dbReference type="InterPro" id="IPR001461">
    <property type="entry name" value="Aspartic_peptidase_A1"/>
</dbReference>
<keyword evidence="6" id="KW-1185">Reference proteome</keyword>
<evidence type="ECO:0000313" key="6">
    <source>
        <dbReference type="Proteomes" id="UP001590950"/>
    </source>
</evidence>
<accession>A0ABR4A5N3</accession>
<evidence type="ECO:0000259" key="4">
    <source>
        <dbReference type="PROSITE" id="PS51767"/>
    </source>
</evidence>
<dbReference type="InterPro" id="IPR033121">
    <property type="entry name" value="PEPTIDASE_A1"/>
</dbReference>
<dbReference type="SUPFAM" id="SSF50630">
    <property type="entry name" value="Acid proteases"/>
    <property type="match status" value="1"/>
</dbReference>
<feature type="transmembrane region" description="Helical" evidence="3">
    <location>
        <begin position="400"/>
        <end position="423"/>
    </location>
</feature>
<keyword evidence="3" id="KW-1133">Transmembrane helix</keyword>
<dbReference type="PANTHER" id="PTHR47966">
    <property type="entry name" value="BETA-SITE APP-CLEAVING ENZYME, ISOFORM A-RELATED"/>
    <property type="match status" value="1"/>
</dbReference>
<dbReference type="Gene3D" id="2.40.70.10">
    <property type="entry name" value="Acid Proteases"/>
    <property type="match status" value="2"/>
</dbReference>
<evidence type="ECO:0000313" key="5">
    <source>
        <dbReference type="EMBL" id="KAL2040993.1"/>
    </source>
</evidence>
<evidence type="ECO:0000256" key="2">
    <source>
        <dbReference type="SAM" id="MobiDB-lite"/>
    </source>
</evidence>
<sequence>MTRGPAPFSWAPSQYWDGNDGSWSSFAIRVGTPQQTVRVLPSTAGQATFVVGPLGCQSTDVYEAFPNCTHTRGELFDTSKSSSWNSLGNYTLSLETNLGYNETAAYGLESIALGFSDANGGPTLQNQTVSDILTTDYYVGLFGIGHQPTNFTTQSNPQPSFLTTLKTKDLIPSLSWAYTAGAKYRLKGVFGSLTFGGYDLSRFVPNNVSFSLAPDISRDLVVGLQSITATLANRSTKSLLPSPILTFIDSTLPYIYLPPEACTLFEDQFGLVYNTTIGQYLINDTQHQSLLAENANFTFQIGDSTTGGPTVDIVLPYASFDLQAEYPLLYDTSRYFPLQPGNETTYLLGRTFLQEAYVITNYEHSNFSVSQCKFEDGLPEKIIAIPSTNNASTSLLSRGAVVGISIGATALLMLIVLVITLAVRRRLRKHSKRLSSDSTNPLKSQEIPRVFPIQEMGHGSLYGVPRELADSGKVELMDDKSPSGSDKEVLELPQSPPVYYELLADTASWGKRKTHEQRPSIASSAKSKTEIYVSTRILTQSRTSIERSSTPLVETIITSGPSPRPQFPSRPKPLSFSRSSCPTALAPDLMRPLPPTPISESPQISPVTSYSQRSQRLRKLPVRAPPNSTSTSGTFENVSPTSPKDQSTDTLVEREPGNVCTSPVELEIVIPPGESEPEASSVSSIDMVEKRVPVDFF</sequence>
<name>A0ABR4A5N3_9LECA</name>
<dbReference type="Pfam" id="PF00026">
    <property type="entry name" value="Asp"/>
    <property type="match status" value="1"/>
</dbReference>
<feature type="compositionally biased region" description="Pro residues" evidence="2">
    <location>
        <begin position="562"/>
        <end position="571"/>
    </location>
</feature>
<comment type="similarity">
    <text evidence="1">Belongs to the peptidase A1 family.</text>
</comment>
<organism evidence="5 6">
    <name type="scientific">Stereocaulon virgatum</name>
    <dbReference type="NCBI Taxonomy" id="373712"/>
    <lineage>
        <taxon>Eukaryota</taxon>
        <taxon>Fungi</taxon>
        <taxon>Dikarya</taxon>
        <taxon>Ascomycota</taxon>
        <taxon>Pezizomycotina</taxon>
        <taxon>Lecanoromycetes</taxon>
        <taxon>OSLEUM clade</taxon>
        <taxon>Lecanoromycetidae</taxon>
        <taxon>Lecanorales</taxon>
        <taxon>Lecanorineae</taxon>
        <taxon>Stereocaulaceae</taxon>
        <taxon>Stereocaulon</taxon>
    </lineage>
</organism>
<evidence type="ECO:0000256" key="1">
    <source>
        <dbReference type="ARBA" id="ARBA00007447"/>
    </source>
</evidence>
<feature type="domain" description="Peptidase A1" evidence="4">
    <location>
        <begin position="24"/>
        <end position="370"/>
    </location>
</feature>
<reference evidence="5 6" key="1">
    <citation type="submission" date="2024-09" db="EMBL/GenBank/DDBJ databases">
        <title>Rethinking Asexuality: The Enigmatic Case of Functional Sexual Genes in Lepraria (Stereocaulaceae).</title>
        <authorList>
            <person name="Doellman M."/>
            <person name="Sun Y."/>
            <person name="Barcenas-Pena A."/>
            <person name="Lumbsch H.T."/>
            <person name="Grewe F."/>
        </authorList>
    </citation>
    <scope>NUCLEOTIDE SEQUENCE [LARGE SCALE GENOMIC DNA]</scope>
    <source>
        <strain evidence="5 6">Mercado 3170</strain>
    </source>
</reference>
<keyword evidence="3" id="KW-0812">Transmembrane</keyword>
<evidence type="ECO:0000256" key="3">
    <source>
        <dbReference type="SAM" id="Phobius"/>
    </source>
</evidence>
<dbReference type="PROSITE" id="PS51767">
    <property type="entry name" value="PEPTIDASE_A1"/>
    <property type="match status" value="1"/>
</dbReference>
<dbReference type="Proteomes" id="UP001590950">
    <property type="component" value="Unassembled WGS sequence"/>
</dbReference>
<feature type="compositionally biased region" description="Polar residues" evidence="2">
    <location>
        <begin position="598"/>
        <end position="614"/>
    </location>
</feature>
<feature type="compositionally biased region" description="Polar residues" evidence="2">
    <location>
        <begin position="626"/>
        <end position="650"/>
    </location>
</feature>
<keyword evidence="3" id="KW-0472">Membrane</keyword>
<dbReference type="InterPro" id="IPR021109">
    <property type="entry name" value="Peptidase_aspartic_dom_sf"/>
</dbReference>
<dbReference type="EMBL" id="JBEFKJ010000019">
    <property type="protein sequence ID" value="KAL2040993.1"/>
    <property type="molecule type" value="Genomic_DNA"/>
</dbReference>
<proteinExistence type="inferred from homology"/>
<protein>
    <recommendedName>
        <fullName evidence="4">Peptidase A1 domain-containing protein</fullName>
    </recommendedName>
</protein>
<feature type="region of interest" description="Disordered" evidence="2">
    <location>
        <begin position="556"/>
        <end position="663"/>
    </location>
</feature>
<gene>
    <name evidence="5" type="ORF">N7G274_006451</name>
</gene>